<evidence type="ECO:0000313" key="1">
    <source>
        <dbReference type="EMBL" id="DAE11805.1"/>
    </source>
</evidence>
<protein>
    <submittedName>
        <fullName evidence="1">Nucleic-acid-binding protein</fullName>
    </submittedName>
</protein>
<proteinExistence type="predicted"/>
<name>A0A8S5PZI6_9CAUD</name>
<accession>A0A8S5PZI6</accession>
<reference evidence="1" key="1">
    <citation type="journal article" date="2021" name="Proc. Natl. Acad. Sci. U.S.A.">
        <title>A Catalog of Tens of Thousands of Viruses from Human Metagenomes Reveals Hidden Associations with Chronic Diseases.</title>
        <authorList>
            <person name="Tisza M.J."/>
            <person name="Buck C.B."/>
        </authorList>
    </citation>
    <scope>NUCLEOTIDE SEQUENCE</scope>
    <source>
        <strain evidence="1">CtXwe21</strain>
    </source>
</reference>
<sequence length="84" mass="8935">MEEPIIRCPHCGSQQLSVGEKGFSTGKAIVGTLLTNMVGGVLLGLLGSGETKVTCLSCGRKMKISDLEKIYPNRVDKDGFPPIL</sequence>
<organism evidence="1">
    <name type="scientific">Myoviridae sp. ctXwe21</name>
    <dbReference type="NCBI Taxonomy" id="2825123"/>
    <lineage>
        <taxon>Viruses</taxon>
        <taxon>Duplodnaviria</taxon>
        <taxon>Heunggongvirae</taxon>
        <taxon>Uroviricota</taxon>
        <taxon>Caudoviricetes</taxon>
    </lineage>
</organism>
<dbReference type="EMBL" id="BK015537">
    <property type="protein sequence ID" value="DAE11805.1"/>
    <property type="molecule type" value="Genomic_DNA"/>
</dbReference>